<feature type="transmembrane region" description="Helical" evidence="9">
    <location>
        <begin position="271"/>
        <end position="288"/>
    </location>
</feature>
<dbReference type="InterPro" id="IPR027417">
    <property type="entry name" value="P-loop_NTPase"/>
</dbReference>
<keyword evidence="5" id="KW-0547">Nucleotide-binding</keyword>
<feature type="transmembrane region" description="Helical" evidence="9">
    <location>
        <begin position="138"/>
        <end position="155"/>
    </location>
</feature>
<keyword evidence="4 9" id="KW-0812">Transmembrane</keyword>
<dbReference type="PROSITE" id="PS00211">
    <property type="entry name" value="ABC_TRANSPORTER_1"/>
    <property type="match status" value="1"/>
</dbReference>
<evidence type="ECO:0000256" key="9">
    <source>
        <dbReference type="SAM" id="Phobius"/>
    </source>
</evidence>
<keyword evidence="6 12" id="KW-0067">ATP-binding</keyword>
<keyword evidence="3" id="KW-1003">Cell membrane</keyword>
<dbReference type="InterPro" id="IPR003593">
    <property type="entry name" value="AAA+_ATPase"/>
</dbReference>
<dbReference type="PANTHER" id="PTHR43394">
    <property type="entry name" value="ATP-DEPENDENT PERMEASE MDL1, MITOCHONDRIAL"/>
    <property type="match status" value="1"/>
</dbReference>
<dbReference type="CDD" id="cd18781">
    <property type="entry name" value="ABC_6TM_AarD_CydDC_like"/>
    <property type="match status" value="1"/>
</dbReference>
<comment type="caution">
    <text evidence="12">The sequence shown here is derived from an EMBL/GenBank/DDBJ whole genome shotgun (WGS) entry which is preliminary data.</text>
</comment>
<dbReference type="InterPro" id="IPR017871">
    <property type="entry name" value="ABC_transporter-like_CS"/>
</dbReference>
<dbReference type="GO" id="GO:0005524">
    <property type="term" value="F:ATP binding"/>
    <property type="evidence" value="ECO:0007669"/>
    <property type="project" value="UniProtKB-KW"/>
</dbReference>
<dbReference type="InterPro" id="IPR003439">
    <property type="entry name" value="ABC_transporter-like_ATP-bd"/>
</dbReference>
<dbReference type="RefSeq" id="WP_087254271.1">
    <property type="nucleotide sequence ID" value="NZ_NFLB01000001.1"/>
</dbReference>
<dbReference type="PROSITE" id="PS50893">
    <property type="entry name" value="ABC_TRANSPORTER_2"/>
    <property type="match status" value="1"/>
</dbReference>
<evidence type="ECO:0000256" key="4">
    <source>
        <dbReference type="ARBA" id="ARBA00022692"/>
    </source>
</evidence>
<dbReference type="GO" id="GO:0016887">
    <property type="term" value="F:ATP hydrolysis activity"/>
    <property type="evidence" value="ECO:0007669"/>
    <property type="project" value="InterPro"/>
</dbReference>
<evidence type="ECO:0000256" key="1">
    <source>
        <dbReference type="ARBA" id="ARBA00004651"/>
    </source>
</evidence>
<feature type="transmembrane region" description="Helical" evidence="9">
    <location>
        <begin position="244"/>
        <end position="265"/>
    </location>
</feature>
<gene>
    <name evidence="12" type="ORF">B5E91_01740</name>
</gene>
<accession>A0A1Y4QMZ1</accession>
<dbReference type="PANTHER" id="PTHR43394:SF1">
    <property type="entry name" value="ATP-BINDING CASSETTE SUB-FAMILY B MEMBER 10, MITOCHONDRIAL"/>
    <property type="match status" value="1"/>
</dbReference>
<evidence type="ECO:0000259" key="11">
    <source>
        <dbReference type="PROSITE" id="PS50929"/>
    </source>
</evidence>
<dbReference type="EMBL" id="NFLB01000001">
    <property type="protein sequence ID" value="OUQ06676.1"/>
    <property type="molecule type" value="Genomic_DNA"/>
</dbReference>
<dbReference type="GO" id="GO:0015421">
    <property type="term" value="F:ABC-type oligopeptide transporter activity"/>
    <property type="evidence" value="ECO:0007669"/>
    <property type="project" value="TreeGrafter"/>
</dbReference>
<keyword evidence="8 9" id="KW-0472">Membrane</keyword>
<proteinExistence type="predicted"/>
<dbReference type="Pfam" id="PF00005">
    <property type="entry name" value="ABC_tran"/>
    <property type="match status" value="1"/>
</dbReference>
<evidence type="ECO:0000313" key="13">
    <source>
        <dbReference type="Proteomes" id="UP000196258"/>
    </source>
</evidence>
<dbReference type="InterPro" id="IPR039421">
    <property type="entry name" value="Type_1_exporter"/>
</dbReference>
<dbReference type="PROSITE" id="PS50929">
    <property type="entry name" value="ABC_TM1F"/>
    <property type="match status" value="1"/>
</dbReference>
<dbReference type="SMART" id="SM00382">
    <property type="entry name" value="AAA"/>
    <property type="match status" value="1"/>
</dbReference>
<keyword evidence="2" id="KW-0813">Transport</keyword>
<evidence type="ECO:0000256" key="5">
    <source>
        <dbReference type="ARBA" id="ARBA00022741"/>
    </source>
</evidence>
<evidence type="ECO:0000256" key="8">
    <source>
        <dbReference type="ARBA" id="ARBA00023136"/>
    </source>
</evidence>
<dbReference type="GO" id="GO:0005886">
    <property type="term" value="C:plasma membrane"/>
    <property type="evidence" value="ECO:0007669"/>
    <property type="project" value="UniProtKB-SubCell"/>
</dbReference>
<feature type="transmembrane region" description="Helical" evidence="9">
    <location>
        <begin position="20"/>
        <end position="43"/>
    </location>
</feature>
<evidence type="ECO:0000313" key="12">
    <source>
        <dbReference type="EMBL" id="OUQ06676.1"/>
    </source>
</evidence>
<evidence type="ECO:0000256" key="7">
    <source>
        <dbReference type="ARBA" id="ARBA00022989"/>
    </source>
</evidence>
<keyword evidence="7 9" id="KW-1133">Transmembrane helix</keyword>
<reference evidence="13" key="1">
    <citation type="submission" date="2017-04" db="EMBL/GenBank/DDBJ databases">
        <title>Function of individual gut microbiota members based on whole genome sequencing of pure cultures obtained from chicken caecum.</title>
        <authorList>
            <person name="Medvecky M."/>
            <person name="Cejkova D."/>
            <person name="Polansky O."/>
            <person name="Karasova D."/>
            <person name="Kubasova T."/>
            <person name="Cizek A."/>
            <person name="Rychlik I."/>
        </authorList>
    </citation>
    <scope>NUCLEOTIDE SEQUENCE [LARGE SCALE GENOMIC DNA]</scope>
    <source>
        <strain evidence="13">An149</strain>
    </source>
</reference>
<dbReference type="Gene3D" id="3.40.50.300">
    <property type="entry name" value="P-loop containing nucleotide triphosphate hydrolases"/>
    <property type="match status" value="1"/>
</dbReference>
<evidence type="ECO:0000256" key="6">
    <source>
        <dbReference type="ARBA" id="ARBA00022840"/>
    </source>
</evidence>
<feature type="domain" description="ABC transporter" evidence="10">
    <location>
        <begin position="333"/>
        <end position="566"/>
    </location>
</feature>
<dbReference type="FunFam" id="3.40.50.300:FF:000854">
    <property type="entry name" value="Multidrug ABC transporter ATP-binding protein"/>
    <property type="match status" value="1"/>
</dbReference>
<sequence length="583" mass="65850">MMINKRLINTVKESKKYIILNVIFQWLTLLANIIMMFSLARFIERVFLKNATIDVFINTAIIVLITIIVRSIFTILANRMSFQSSKTVKKKLRTMIYDKLLKIGLSYKEKIKTSEVVQVAVEGIEQLETYFGAYLPQFFYAMIAPITLFIVISFINVVVAGILLICVPLIPISIAIVQTWAKKLLSKYWGQYTSLGDTFLENLQGLTTLKIYQSDEFKNNEMNIEAEKFRKITMKVLIMQLNSIAIMDLVAYGGAALGMIVSVYYYLNGQINLFGCVFIILLSVDFFIPMRQLGSFFHIAMNGMAASDKIFKIIDLKENNLSTAQFPINNYDIKLNQLSFSYEENNDVLSNIDMNISKGELIGIVGESGSGKSTLAAILTGRNKGYRGSVKVGSVDLAKISENSLMENITYIGNQSYLFKGTVRDNLCMAKKDASDKELWDVLKQVNLCQYFKEQQGLDTKLLEKASNLSGGQRQRLALARALLHDSPIYIFDEATSNIDVESENEIINQIYELSKTKTIIMISHRLANVVKANCIYALDNGKVIESGSHEELLNNHNTYYRLWSKQKELETYGIGGINNEAA</sequence>
<dbReference type="Gene3D" id="1.20.1560.10">
    <property type="entry name" value="ABC transporter type 1, transmembrane domain"/>
    <property type="match status" value="1"/>
</dbReference>
<evidence type="ECO:0000256" key="3">
    <source>
        <dbReference type="ARBA" id="ARBA00022475"/>
    </source>
</evidence>
<evidence type="ECO:0000256" key="2">
    <source>
        <dbReference type="ARBA" id="ARBA00022448"/>
    </source>
</evidence>
<evidence type="ECO:0000259" key="10">
    <source>
        <dbReference type="PROSITE" id="PS50893"/>
    </source>
</evidence>
<dbReference type="InterPro" id="IPR011527">
    <property type="entry name" value="ABC1_TM_dom"/>
</dbReference>
<dbReference type="CDD" id="cd03228">
    <property type="entry name" value="ABCC_MRP_Like"/>
    <property type="match status" value="1"/>
</dbReference>
<name>A0A1Y4QMZ1_9FIRM</name>
<comment type="subcellular location">
    <subcellularLocation>
        <location evidence="1">Cell membrane</location>
        <topology evidence="1">Multi-pass membrane protein</topology>
    </subcellularLocation>
</comment>
<dbReference type="Proteomes" id="UP000196258">
    <property type="component" value="Unassembled WGS sequence"/>
</dbReference>
<dbReference type="SUPFAM" id="SSF52540">
    <property type="entry name" value="P-loop containing nucleoside triphosphate hydrolases"/>
    <property type="match status" value="1"/>
</dbReference>
<protein>
    <submittedName>
        <fullName evidence="12">Cysteine ABC transporter ATP-binding protein</fullName>
    </submittedName>
</protein>
<organism evidence="12 13">
    <name type="scientific">Thomasclavelia spiroformis</name>
    <dbReference type="NCBI Taxonomy" id="29348"/>
    <lineage>
        <taxon>Bacteria</taxon>
        <taxon>Bacillati</taxon>
        <taxon>Bacillota</taxon>
        <taxon>Erysipelotrichia</taxon>
        <taxon>Erysipelotrichales</taxon>
        <taxon>Coprobacillaceae</taxon>
        <taxon>Thomasclavelia</taxon>
    </lineage>
</organism>
<dbReference type="InterPro" id="IPR036640">
    <property type="entry name" value="ABC1_TM_sf"/>
</dbReference>
<dbReference type="Pfam" id="PF00664">
    <property type="entry name" value="ABC_membrane"/>
    <property type="match status" value="1"/>
</dbReference>
<feature type="transmembrane region" description="Helical" evidence="9">
    <location>
        <begin position="161"/>
        <end position="181"/>
    </location>
</feature>
<feature type="domain" description="ABC transmembrane type-1" evidence="11">
    <location>
        <begin position="19"/>
        <end position="302"/>
    </location>
</feature>
<dbReference type="AlphaFoldDB" id="A0A1Y4QMZ1"/>
<dbReference type="SUPFAM" id="SSF90123">
    <property type="entry name" value="ABC transporter transmembrane region"/>
    <property type="match status" value="1"/>
</dbReference>
<feature type="transmembrane region" description="Helical" evidence="9">
    <location>
        <begin position="55"/>
        <end position="77"/>
    </location>
</feature>